<dbReference type="Gene3D" id="2.40.50.100">
    <property type="match status" value="1"/>
</dbReference>
<keyword evidence="6" id="KW-1185">Reference proteome</keyword>
<evidence type="ECO:0000259" key="3">
    <source>
        <dbReference type="Pfam" id="PF25954"/>
    </source>
</evidence>
<dbReference type="Gene3D" id="1.10.287.470">
    <property type="entry name" value="Helix hairpin bin"/>
    <property type="match status" value="1"/>
</dbReference>
<evidence type="ECO:0000313" key="5">
    <source>
        <dbReference type="EMBL" id="KTC98896.1"/>
    </source>
</evidence>
<evidence type="ECO:0000256" key="1">
    <source>
        <dbReference type="ARBA" id="ARBA00009477"/>
    </source>
</evidence>
<evidence type="ECO:0000259" key="4">
    <source>
        <dbReference type="Pfam" id="PF25989"/>
    </source>
</evidence>
<dbReference type="GO" id="GO:1990281">
    <property type="term" value="C:efflux pump complex"/>
    <property type="evidence" value="ECO:0007669"/>
    <property type="project" value="TreeGrafter"/>
</dbReference>
<dbReference type="OrthoDB" id="9806939at2"/>
<sequence>MKFRFTLLLFCFMAIAGACYFYFNRVDAELPSVTRAKPITVEVSRVKEKVFAEEFETLGSLASVDNIDISSELAGQITAIHFKPGTDVKKGTLLIQLDDTVLRSELATAKANLELSETNYKRTTELAKRGLASEQAQDQVLADLKDKQNRVKVKQAQLAKLRLKAPFSGTLGSRKVSVGQYVNVGQPLVRLIANHQLRIEYSLPERFLTRLKLGQQVRVFSEAFPKHSFKGVVNYIAPSIDKETRTIAVEALIDNDRQLLSAGLFVRVSHQLGKEKKRLFVPEESLIPTINGQRVFVLRDGRAVALRVQTGAHYKALTEINSGLNPDDVVIIRGQHKLKEGSRVVAVAHGAP</sequence>
<feature type="domain" description="Multidrug resistance protein MdtA-like barrel-sandwich hybrid" evidence="2">
    <location>
        <begin position="67"/>
        <end position="188"/>
    </location>
</feature>
<dbReference type="EMBL" id="LNYA01000011">
    <property type="protein sequence ID" value="KTC98896.1"/>
    <property type="molecule type" value="Genomic_DNA"/>
</dbReference>
<reference evidence="5 6" key="1">
    <citation type="submission" date="2015-11" db="EMBL/GenBank/DDBJ databases">
        <title>Genomic analysis of 38 Legionella species identifies large and diverse effector repertoires.</title>
        <authorList>
            <person name="Burstein D."/>
            <person name="Amaro F."/>
            <person name="Zusman T."/>
            <person name="Lifshitz Z."/>
            <person name="Cohen O."/>
            <person name="Gilbert J.A."/>
            <person name="Pupko T."/>
            <person name="Shuman H.A."/>
            <person name="Segal G."/>
        </authorList>
    </citation>
    <scope>NUCLEOTIDE SEQUENCE [LARGE SCALE GENOMIC DNA]</scope>
    <source>
        <strain evidence="5 6">SE-32A-C8</strain>
    </source>
</reference>
<dbReference type="NCBIfam" id="TIGR01730">
    <property type="entry name" value="RND_mfp"/>
    <property type="match status" value="1"/>
</dbReference>
<dbReference type="Pfam" id="PF25917">
    <property type="entry name" value="BSH_RND"/>
    <property type="match status" value="1"/>
</dbReference>
<dbReference type="Pfam" id="PF25989">
    <property type="entry name" value="YknX_C"/>
    <property type="match status" value="1"/>
</dbReference>
<evidence type="ECO:0000259" key="2">
    <source>
        <dbReference type="Pfam" id="PF25917"/>
    </source>
</evidence>
<dbReference type="InterPro" id="IPR058625">
    <property type="entry name" value="MdtA-like_BSH"/>
</dbReference>
<dbReference type="InterPro" id="IPR058792">
    <property type="entry name" value="Beta-barrel_RND_2"/>
</dbReference>
<dbReference type="PATRIC" id="fig|448.7.peg.731"/>
<gene>
    <name evidence="5" type="ORF">Lery_0699</name>
</gene>
<comment type="caution">
    <text evidence="5">The sequence shown here is derived from an EMBL/GenBank/DDBJ whole genome shotgun (WGS) entry which is preliminary data.</text>
</comment>
<dbReference type="SUPFAM" id="SSF111369">
    <property type="entry name" value="HlyD-like secretion proteins"/>
    <property type="match status" value="1"/>
</dbReference>
<feature type="domain" description="YknX-like C-terminal permuted SH3-like" evidence="4">
    <location>
        <begin position="280"/>
        <end position="344"/>
    </location>
</feature>
<dbReference type="PANTHER" id="PTHR30469:SF11">
    <property type="entry name" value="BLL4320 PROTEIN"/>
    <property type="match status" value="1"/>
</dbReference>
<dbReference type="Gene3D" id="2.40.420.20">
    <property type="match status" value="1"/>
</dbReference>
<dbReference type="Proteomes" id="UP000054773">
    <property type="component" value="Unassembled WGS sequence"/>
</dbReference>
<dbReference type="AlphaFoldDB" id="A0A0W0TTT9"/>
<dbReference type="RefSeq" id="WP_082657112.1">
    <property type="nucleotide sequence ID" value="NZ_CAAAHY010000010.1"/>
</dbReference>
<protein>
    <submittedName>
        <fullName evidence="5">Hemolysin D</fullName>
    </submittedName>
</protein>
<dbReference type="FunFam" id="2.40.30.170:FF:000010">
    <property type="entry name" value="Efflux RND transporter periplasmic adaptor subunit"/>
    <property type="match status" value="1"/>
</dbReference>
<dbReference type="Gene3D" id="2.40.30.170">
    <property type="match status" value="1"/>
</dbReference>
<accession>A0A0W0TTT9</accession>
<comment type="similarity">
    <text evidence="1">Belongs to the membrane fusion protein (MFP) (TC 8.A.1) family.</text>
</comment>
<dbReference type="PROSITE" id="PS51257">
    <property type="entry name" value="PROKAR_LIPOPROTEIN"/>
    <property type="match status" value="1"/>
</dbReference>
<dbReference type="PANTHER" id="PTHR30469">
    <property type="entry name" value="MULTIDRUG RESISTANCE PROTEIN MDTA"/>
    <property type="match status" value="1"/>
</dbReference>
<evidence type="ECO:0000313" key="6">
    <source>
        <dbReference type="Proteomes" id="UP000054773"/>
    </source>
</evidence>
<dbReference type="InterPro" id="IPR058637">
    <property type="entry name" value="YknX-like_C"/>
</dbReference>
<name>A0A0W0TTT9_LEGER</name>
<feature type="domain" description="CusB-like beta-barrel" evidence="3">
    <location>
        <begin position="199"/>
        <end position="270"/>
    </location>
</feature>
<dbReference type="Pfam" id="PF25954">
    <property type="entry name" value="Beta-barrel_RND_2"/>
    <property type="match status" value="1"/>
</dbReference>
<dbReference type="InterPro" id="IPR006143">
    <property type="entry name" value="RND_pump_MFP"/>
</dbReference>
<organism evidence="5 6">
    <name type="scientific">Legionella erythra</name>
    <dbReference type="NCBI Taxonomy" id="448"/>
    <lineage>
        <taxon>Bacteria</taxon>
        <taxon>Pseudomonadati</taxon>
        <taxon>Pseudomonadota</taxon>
        <taxon>Gammaproteobacteria</taxon>
        <taxon>Legionellales</taxon>
        <taxon>Legionellaceae</taxon>
        <taxon>Legionella</taxon>
    </lineage>
</organism>
<proteinExistence type="inferred from homology"/>
<dbReference type="GO" id="GO:0015562">
    <property type="term" value="F:efflux transmembrane transporter activity"/>
    <property type="evidence" value="ECO:0007669"/>
    <property type="project" value="TreeGrafter"/>
</dbReference>
<dbReference type="STRING" id="448.Lery_0699"/>